<dbReference type="EMBL" id="MU154567">
    <property type="protein sequence ID" value="KAF9494934.1"/>
    <property type="molecule type" value="Genomic_DNA"/>
</dbReference>
<keyword evidence="4 6" id="KW-0460">Magnesium</keyword>
<dbReference type="GO" id="GO:0003906">
    <property type="term" value="F:DNA-(apurinic or apyrimidinic site) endonuclease activity"/>
    <property type="evidence" value="ECO:0007669"/>
    <property type="project" value="TreeGrafter"/>
</dbReference>
<feature type="binding site" evidence="6">
    <location>
        <position position="241"/>
    </location>
    <ligand>
        <name>Mg(2+)</name>
        <dbReference type="ChEBI" id="CHEBI:18420"/>
        <label>1</label>
    </ligand>
</feature>
<keyword evidence="11" id="KW-1185">Reference proteome</keyword>
<dbReference type="GO" id="GO:0046872">
    <property type="term" value="F:metal ion binding"/>
    <property type="evidence" value="ECO:0007669"/>
    <property type="project" value="UniProtKB-KW"/>
</dbReference>
<dbReference type="AlphaFoldDB" id="A0A9P6DF71"/>
<accession>A0A9P6DF71</accession>
<dbReference type="Gene3D" id="3.60.10.10">
    <property type="entry name" value="Endonuclease/exonuclease/phosphatase"/>
    <property type="match status" value="1"/>
</dbReference>
<evidence type="ECO:0000259" key="9">
    <source>
        <dbReference type="Pfam" id="PF03372"/>
    </source>
</evidence>
<dbReference type="GO" id="GO:0008311">
    <property type="term" value="F:double-stranded DNA 3'-5' DNA exonuclease activity"/>
    <property type="evidence" value="ECO:0007669"/>
    <property type="project" value="TreeGrafter"/>
</dbReference>
<organism evidence="10 11">
    <name type="scientific">Pleurotus eryngii</name>
    <name type="common">Boletus of the steppes</name>
    <dbReference type="NCBI Taxonomy" id="5323"/>
    <lineage>
        <taxon>Eukaryota</taxon>
        <taxon>Fungi</taxon>
        <taxon>Dikarya</taxon>
        <taxon>Basidiomycota</taxon>
        <taxon>Agaricomycotina</taxon>
        <taxon>Agaricomycetes</taxon>
        <taxon>Agaricomycetidae</taxon>
        <taxon>Agaricales</taxon>
        <taxon>Pleurotineae</taxon>
        <taxon>Pleurotaceae</taxon>
        <taxon>Pleurotus</taxon>
    </lineage>
</organism>
<sequence>MKGFSSTQNDGGPTAKWLRINQIMRENKFGIMILQETHMDEEREANIQNLFGRRLVIKASADPTSPRQRAGIAAVLNRGEFDAEHAKVEELVPGRAILVKATIHNGKALTILGVYAPNSTSENAKFWDKIRLSFIENPNEKRPDIMLGDFNVVEDAIDRQPAHMERNSATEALDKLKLELGLRDGWRTVYPDSVKFTFQQTRIGEGDMPAMSRIDRIYITNNQLRKARDWRIQPSGLNSADHWIISVQVSAEDAPEIGNGRWTIPERVLEDKRFLEKAKEIAKDWAKKNEHIGNERTEENNPQQTYICFKNELMRTARNRDKVLVPQIKRAMEQTQKELNGLAREEQTQETMKMIIEKTKALTIMERRRHQKARRKV</sequence>
<dbReference type="PANTHER" id="PTHR22748:SF6">
    <property type="entry name" value="DNA-(APURINIC OR APYRIMIDINIC SITE) ENDONUCLEASE"/>
    <property type="match status" value="1"/>
</dbReference>
<evidence type="ECO:0000256" key="3">
    <source>
        <dbReference type="ARBA" id="ARBA00022801"/>
    </source>
</evidence>
<evidence type="ECO:0000313" key="10">
    <source>
        <dbReference type="EMBL" id="KAF9494934.1"/>
    </source>
</evidence>
<evidence type="ECO:0000256" key="8">
    <source>
        <dbReference type="SAM" id="Coils"/>
    </source>
</evidence>
<evidence type="ECO:0000256" key="4">
    <source>
        <dbReference type="ARBA" id="ARBA00022842"/>
    </source>
</evidence>
<reference evidence="10" key="1">
    <citation type="submission" date="2020-11" db="EMBL/GenBank/DDBJ databases">
        <authorList>
            <consortium name="DOE Joint Genome Institute"/>
            <person name="Ahrendt S."/>
            <person name="Riley R."/>
            <person name="Andreopoulos W."/>
            <person name="Labutti K."/>
            <person name="Pangilinan J."/>
            <person name="Ruiz-Duenas F.J."/>
            <person name="Barrasa J.M."/>
            <person name="Sanchez-Garcia M."/>
            <person name="Camarero S."/>
            <person name="Miyauchi S."/>
            <person name="Serrano A."/>
            <person name="Linde D."/>
            <person name="Babiker R."/>
            <person name="Drula E."/>
            <person name="Ayuso-Fernandez I."/>
            <person name="Pacheco R."/>
            <person name="Padilla G."/>
            <person name="Ferreira P."/>
            <person name="Barriuso J."/>
            <person name="Kellner H."/>
            <person name="Castanera R."/>
            <person name="Alfaro M."/>
            <person name="Ramirez L."/>
            <person name="Pisabarro A.G."/>
            <person name="Kuo A."/>
            <person name="Tritt A."/>
            <person name="Lipzen A."/>
            <person name="He G."/>
            <person name="Yan M."/>
            <person name="Ng V."/>
            <person name="Cullen D."/>
            <person name="Martin F."/>
            <person name="Rosso M.-N."/>
            <person name="Henrissat B."/>
            <person name="Hibbett D."/>
            <person name="Martinez A.T."/>
            <person name="Grigoriev I.V."/>
        </authorList>
    </citation>
    <scope>NUCLEOTIDE SEQUENCE</scope>
    <source>
        <strain evidence="10">ATCC 90797</strain>
    </source>
</reference>
<dbReference type="GO" id="GO:0008081">
    <property type="term" value="F:phosphoric diester hydrolase activity"/>
    <property type="evidence" value="ECO:0007669"/>
    <property type="project" value="TreeGrafter"/>
</dbReference>
<protein>
    <submittedName>
        <fullName evidence="10">DNase I-like protein</fullName>
    </submittedName>
</protein>
<keyword evidence="2 6" id="KW-0479">Metal-binding</keyword>
<feature type="active site" evidence="5">
    <location>
        <position position="115"/>
    </location>
</feature>
<feature type="coiled-coil region" evidence="8">
    <location>
        <begin position="325"/>
        <end position="352"/>
    </location>
</feature>
<evidence type="ECO:0000256" key="1">
    <source>
        <dbReference type="ARBA" id="ARBA00007092"/>
    </source>
</evidence>
<comment type="similarity">
    <text evidence="1">Belongs to the DNA repair enzymes AP/ExoA family.</text>
</comment>
<feature type="binding site" evidence="6">
    <location>
        <position position="242"/>
    </location>
    <ligand>
        <name>Mg(2+)</name>
        <dbReference type="ChEBI" id="CHEBI:18420"/>
        <label>1</label>
    </ligand>
</feature>
<dbReference type="InterPro" id="IPR036691">
    <property type="entry name" value="Endo/exonu/phosph_ase_sf"/>
</dbReference>
<dbReference type="OrthoDB" id="416119at2759"/>
<keyword evidence="8" id="KW-0175">Coiled coil</keyword>
<dbReference type="InterPro" id="IPR005135">
    <property type="entry name" value="Endo/exonuclease/phosphatase"/>
</dbReference>
<dbReference type="Pfam" id="PF03372">
    <property type="entry name" value="Exo_endo_phos"/>
    <property type="match status" value="1"/>
</dbReference>
<evidence type="ECO:0000256" key="7">
    <source>
        <dbReference type="PIRSR" id="PIRSR604808-3"/>
    </source>
</evidence>
<feature type="active site" description="Proton acceptor" evidence="5">
    <location>
        <position position="242"/>
    </location>
</feature>
<proteinExistence type="inferred from homology"/>
<evidence type="ECO:0000256" key="6">
    <source>
        <dbReference type="PIRSR" id="PIRSR604808-2"/>
    </source>
</evidence>
<feature type="domain" description="Endonuclease/exonuclease/phosphatase" evidence="9">
    <location>
        <begin position="20"/>
        <end position="234"/>
    </location>
</feature>
<dbReference type="InterPro" id="IPR004808">
    <property type="entry name" value="AP_endonuc_1"/>
</dbReference>
<evidence type="ECO:0000313" key="11">
    <source>
        <dbReference type="Proteomes" id="UP000807025"/>
    </source>
</evidence>
<keyword evidence="6" id="KW-0464">Manganese</keyword>
<gene>
    <name evidence="10" type="ORF">BDN71DRAFT_1392519</name>
</gene>
<feature type="binding site" evidence="6">
    <location>
        <position position="149"/>
    </location>
    <ligand>
        <name>Mg(2+)</name>
        <dbReference type="ChEBI" id="CHEBI:18420"/>
        <label>1</label>
    </ligand>
</feature>
<dbReference type="Proteomes" id="UP000807025">
    <property type="component" value="Unassembled WGS sequence"/>
</dbReference>
<comment type="cofactor">
    <cofactor evidence="6">
        <name>Mg(2+)</name>
        <dbReference type="ChEBI" id="CHEBI:18420"/>
    </cofactor>
    <cofactor evidence="6">
        <name>Mn(2+)</name>
        <dbReference type="ChEBI" id="CHEBI:29035"/>
    </cofactor>
    <text evidence="6">Probably binds two magnesium or manganese ions per subunit.</text>
</comment>
<feature type="site" description="Important for catalytic activity" evidence="7">
    <location>
        <position position="215"/>
    </location>
</feature>
<dbReference type="GO" id="GO:0005634">
    <property type="term" value="C:nucleus"/>
    <property type="evidence" value="ECO:0007669"/>
    <property type="project" value="TreeGrafter"/>
</dbReference>
<feature type="binding site" evidence="6">
    <location>
        <position position="151"/>
    </location>
    <ligand>
        <name>Mg(2+)</name>
        <dbReference type="ChEBI" id="CHEBI:18420"/>
        <label>1</label>
    </ligand>
</feature>
<feature type="active site" description="Proton donor/acceptor" evidence="5">
    <location>
        <position position="149"/>
    </location>
</feature>
<dbReference type="GO" id="GO:0006284">
    <property type="term" value="P:base-excision repair"/>
    <property type="evidence" value="ECO:0007669"/>
    <property type="project" value="TreeGrafter"/>
</dbReference>
<keyword evidence="3" id="KW-0378">Hydrolase</keyword>
<comment type="caution">
    <text evidence="10">The sequence shown here is derived from an EMBL/GenBank/DDBJ whole genome shotgun (WGS) entry which is preliminary data.</text>
</comment>
<feature type="binding site" evidence="6">
    <location>
        <position position="36"/>
    </location>
    <ligand>
        <name>Mg(2+)</name>
        <dbReference type="ChEBI" id="CHEBI:18420"/>
        <label>1</label>
    </ligand>
</feature>
<dbReference type="PANTHER" id="PTHR22748">
    <property type="entry name" value="AP ENDONUCLEASE"/>
    <property type="match status" value="1"/>
</dbReference>
<evidence type="ECO:0000256" key="2">
    <source>
        <dbReference type="ARBA" id="ARBA00022723"/>
    </source>
</evidence>
<feature type="site" description="Interaction with DNA substrate" evidence="7">
    <location>
        <position position="242"/>
    </location>
</feature>
<evidence type="ECO:0000256" key="5">
    <source>
        <dbReference type="PIRSR" id="PIRSR604808-1"/>
    </source>
</evidence>
<feature type="site" description="Transition state stabilizer" evidence="7">
    <location>
        <position position="151"/>
    </location>
</feature>
<dbReference type="SUPFAM" id="SSF56219">
    <property type="entry name" value="DNase I-like"/>
    <property type="match status" value="1"/>
</dbReference>
<name>A0A9P6DF71_PLEER</name>